<dbReference type="AlphaFoldDB" id="A0A023DYS0"/>
<organism evidence="3 4">
    <name type="scientific">Holospora elegans E1</name>
    <dbReference type="NCBI Taxonomy" id="1427503"/>
    <lineage>
        <taxon>Bacteria</taxon>
        <taxon>Pseudomonadati</taxon>
        <taxon>Pseudomonadota</taxon>
        <taxon>Alphaproteobacteria</taxon>
        <taxon>Holosporales</taxon>
        <taxon>Holosporaceae</taxon>
        <taxon>Holospora</taxon>
    </lineage>
</organism>
<evidence type="ECO:0000259" key="2">
    <source>
        <dbReference type="Pfam" id="PF01755"/>
    </source>
</evidence>
<dbReference type="Proteomes" id="UP000024842">
    <property type="component" value="Unassembled WGS sequence"/>
</dbReference>
<evidence type="ECO:0000313" key="3">
    <source>
        <dbReference type="EMBL" id="GAJ45947.1"/>
    </source>
</evidence>
<dbReference type="Pfam" id="PF01755">
    <property type="entry name" value="Glyco_transf_25"/>
    <property type="match status" value="1"/>
</dbReference>
<accession>A0A023DYS0</accession>
<reference evidence="3 4" key="1">
    <citation type="journal article" date="2014" name="FEMS Microbiol. Lett.">
        <title>Draft genome sequences of three Holospora species (Holospora obtusa, Holospora undulata, and Holospora elegans), endonuclear symbiotic bacteria of the ciliate Paramecium caudatum.</title>
        <authorList>
            <person name="Dohra H."/>
            <person name="Tanaka K."/>
            <person name="Suzuki T."/>
            <person name="Fujishima M."/>
            <person name="Suzuki H."/>
        </authorList>
    </citation>
    <scope>NUCLEOTIDE SEQUENCE [LARGE SCALE GENOMIC DNA]</scope>
    <source>
        <strain evidence="3 4">E1</strain>
    </source>
</reference>
<feature type="transmembrane region" description="Helical" evidence="1">
    <location>
        <begin position="12"/>
        <end position="37"/>
    </location>
</feature>
<keyword evidence="4" id="KW-1185">Reference proteome</keyword>
<dbReference type="GO" id="GO:0016757">
    <property type="term" value="F:glycosyltransferase activity"/>
    <property type="evidence" value="ECO:0007669"/>
    <property type="project" value="UniProtKB-KW"/>
</dbReference>
<gene>
    <name evidence="3" type="ORF">HE1_00265</name>
</gene>
<protein>
    <submittedName>
        <fullName evidence="3">Procollagen galactosyltransferase 1</fullName>
    </submittedName>
</protein>
<feature type="domain" description="Glycosyl transferase family 25" evidence="2">
    <location>
        <begin position="68"/>
        <end position="247"/>
    </location>
</feature>
<dbReference type="STRING" id="1427503.HE1_00265"/>
<keyword evidence="1" id="KW-0812">Transmembrane</keyword>
<evidence type="ECO:0000313" key="4">
    <source>
        <dbReference type="Proteomes" id="UP000024842"/>
    </source>
</evidence>
<keyword evidence="1" id="KW-0472">Membrane</keyword>
<keyword evidence="3" id="KW-0328">Glycosyltransferase</keyword>
<keyword evidence="3" id="KW-0808">Transferase</keyword>
<proteinExistence type="predicted"/>
<comment type="caution">
    <text evidence="3">The sequence shown here is derived from an EMBL/GenBank/DDBJ whole genome shotgun (WGS) entry which is preliminary data.</text>
</comment>
<sequence length="327" mass="37964">MTEKKAFFWIKSLVKVFYFLVFFWGVWVFSVKGFFILPASVKLPSYFSRIGFPTLDQSFKKEHSEVCVFVINLDKDVDRYRSIQPLVQQLNFPHQRISGVWGRSLFKSFIENFVDKKAYELAFNGSTPGFGELGCFLSHVKAWISFLNSNAKFALILEDDAEFDPSKLKKIVQELIKFQNLWDICSLFSPPDFSGSFLSVRELSFSYMLVRFLEETSGTVGLLINRRAAKSLLSKAEKYVLPVDHYIQRIWEFDDSIRFTGIFPGPVKEKGGISSIDLLGRRKKGLKIFGSKQFQRICTQIFHLKSYVAYYCYNYYLVLADKFFPSK</sequence>
<dbReference type="InterPro" id="IPR002654">
    <property type="entry name" value="Glyco_trans_25"/>
</dbReference>
<dbReference type="EMBL" id="BAUP01000048">
    <property type="protein sequence ID" value="GAJ45947.1"/>
    <property type="molecule type" value="Genomic_DNA"/>
</dbReference>
<name>A0A023DYS0_9PROT</name>
<keyword evidence="1" id="KW-1133">Transmembrane helix</keyword>
<dbReference type="OrthoDB" id="259382at2"/>
<dbReference type="CDD" id="cd06532">
    <property type="entry name" value="Glyco_transf_25"/>
    <property type="match status" value="1"/>
</dbReference>
<evidence type="ECO:0000256" key="1">
    <source>
        <dbReference type="SAM" id="Phobius"/>
    </source>
</evidence>